<evidence type="ECO:0000313" key="2">
    <source>
        <dbReference type="EnsemblMetazoa" id="PPA45865.1"/>
    </source>
</evidence>
<sequence>MDPSWESRRGKNEALCKREEEEEENGEKRERGILSRAFVGKGEKRALVSPFCIISRLPEKLDSVQKGEIRTITRGKRQGKNAEEEEQEELEPFTLLSNWQSRKQSRNTEKTTAFGPIFENEQR</sequence>
<dbReference type="AlphaFoldDB" id="A0A2A6C1R1"/>
<name>A0A2A6C1R1_PRIPA</name>
<reference evidence="3" key="1">
    <citation type="journal article" date="2008" name="Nat. Genet.">
        <title>The Pristionchus pacificus genome provides a unique perspective on nematode lifestyle and parasitism.</title>
        <authorList>
            <person name="Dieterich C."/>
            <person name="Clifton S.W."/>
            <person name="Schuster L.N."/>
            <person name="Chinwalla A."/>
            <person name="Delehaunty K."/>
            <person name="Dinkelacker I."/>
            <person name="Fulton L."/>
            <person name="Fulton R."/>
            <person name="Godfrey J."/>
            <person name="Minx P."/>
            <person name="Mitreva M."/>
            <person name="Roeseler W."/>
            <person name="Tian H."/>
            <person name="Witte H."/>
            <person name="Yang S.P."/>
            <person name="Wilson R.K."/>
            <person name="Sommer R.J."/>
        </authorList>
    </citation>
    <scope>NUCLEOTIDE SEQUENCE [LARGE SCALE GENOMIC DNA]</scope>
    <source>
        <strain evidence="3">PS312</strain>
    </source>
</reference>
<gene>
    <name evidence="2" type="primary">WBGene00284234</name>
</gene>
<feature type="region of interest" description="Disordered" evidence="1">
    <location>
        <begin position="1"/>
        <end position="31"/>
    </location>
</feature>
<dbReference type="EnsemblMetazoa" id="PPA45865.1">
    <property type="protein sequence ID" value="PPA45865.1"/>
    <property type="gene ID" value="WBGene00284234"/>
</dbReference>
<proteinExistence type="predicted"/>
<evidence type="ECO:0000313" key="3">
    <source>
        <dbReference type="Proteomes" id="UP000005239"/>
    </source>
</evidence>
<organism evidence="2 3">
    <name type="scientific">Pristionchus pacificus</name>
    <name type="common">Parasitic nematode worm</name>
    <dbReference type="NCBI Taxonomy" id="54126"/>
    <lineage>
        <taxon>Eukaryota</taxon>
        <taxon>Metazoa</taxon>
        <taxon>Ecdysozoa</taxon>
        <taxon>Nematoda</taxon>
        <taxon>Chromadorea</taxon>
        <taxon>Rhabditida</taxon>
        <taxon>Rhabditina</taxon>
        <taxon>Diplogasteromorpha</taxon>
        <taxon>Diplogasteroidea</taxon>
        <taxon>Neodiplogasteridae</taxon>
        <taxon>Pristionchus</taxon>
    </lineage>
</organism>
<accession>A0A8R1V6M2</accession>
<reference evidence="2" key="2">
    <citation type="submission" date="2022-06" db="UniProtKB">
        <authorList>
            <consortium name="EnsemblMetazoa"/>
        </authorList>
    </citation>
    <scope>IDENTIFICATION</scope>
    <source>
        <strain evidence="2">PS312</strain>
    </source>
</reference>
<keyword evidence="3" id="KW-1185">Reference proteome</keyword>
<feature type="region of interest" description="Disordered" evidence="1">
    <location>
        <begin position="72"/>
        <end position="123"/>
    </location>
</feature>
<dbReference type="Proteomes" id="UP000005239">
    <property type="component" value="Unassembled WGS sequence"/>
</dbReference>
<evidence type="ECO:0000256" key="1">
    <source>
        <dbReference type="SAM" id="MobiDB-lite"/>
    </source>
</evidence>
<protein>
    <submittedName>
        <fullName evidence="2">Uncharacterized protein</fullName>
    </submittedName>
</protein>
<accession>A0A2A6C1R1</accession>
<feature type="compositionally biased region" description="Basic and acidic residues" evidence="1">
    <location>
        <begin position="1"/>
        <end position="19"/>
    </location>
</feature>